<sequence length="263" mass="29438">MFKSAACNFAKTAFQQKRALASVTEKGICVPRLVMDPVSHAQLSLVNNPFPQHVQAFLRDFKTSEPVGIIDLDRKVFGAPLRRDILQRVVVWQRDSMRQGTQSAKTRSEVTGSGKKKAPQKGRGKARVGDMKAPHMRGGGVAFAPKPRDHSTDLPRQVQELGLRVALSAKYAQDQLTIVDNFNQLESPKTRELDYILKNTYDQPTLLLVTEDDNERLELAARNIPKCEVIHVEETNVLDLLTYDKVIIEKGAVQILEEALQVV</sequence>
<evidence type="ECO:0000313" key="6">
    <source>
        <dbReference type="EMBL" id="CDS13747.1"/>
    </source>
</evidence>
<dbReference type="InterPro" id="IPR013005">
    <property type="entry name" value="Ribosomal_uL4-like"/>
</dbReference>
<organism evidence="6">
    <name type="scientific">Lichtheimia ramosa</name>
    <dbReference type="NCBI Taxonomy" id="688394"/>
    <lineage>
        <taxon>Eukaryota</taxon>
        <taxon>Fungi</taxon>
        <taxon>Fungi incertae sedis</taxon>
        <taxon>Mucoromycota</taxon>
        <taxon>Mucoromycotina</taxon>
        <taxon>Mucoromycetes</taxon>
        <taxon>Mucorales</taxon>
        <taxon>Lichtheimiaceae</taxon>
        <taxon>Lichtheimia</taxon>
    </lineage>
</organism>
<evidence type="ECO:0000256" key="3">
    <source>
        <dbReference type="ARBA" id="ARBA00023274"/>
    </source>
</evidence>
<gene>
    <name evidence="6" type="ORF">LRAMOSA05921</name>
</gene>
<dbReference type="GO" id="GO:0003735">
    <property type="term" value="F:structural constituent of ribosome"/>
    <property type="evidence" value="ECO:0007669"/>
    <property type="project" value="InterPro"/>
</dbReference>
<evidence type="ECO:0000256" key="5">
    <source>
        <dbReference type="SAM" id="MobiDB-lite"/>
    </source>
</evidence>
<comment type="similarity">
    <text evidence="1">Belongs to the universal ribosomal protein uL4 family.</text>
</comment>
<accession>A0A077X404</accession>
<dbReference type="EMBL" id="LK023385">
    <property type="protein sequence ID" value="CDS13747.1"/>
    <property type="molecule type" value="Genomic_DNA"/>
</dbReference>
<dbReference type="InterPro" id="IPR023574">
    <property type="entry name" value="Ribosomal_uL4_dom_sf"/>
</dbReference>
<dbReference type="NCBIfam" id="TIGR03953">
    <property type="entry name" value="rplD_bact"/>
    <property type="match status" value="1"/>
</dbReference>
<dbReference type="Gene3D" id="3.40.1370.10">
    <property type="match status" value="1"/>
</dbReference>
<feature type="compositionally biased region" description="Basic residues" evidence="5">
    <location>
        <begin position="114"/>
        <end position="126"/>
    </location>
</feature>
<dbReference type="GO" id="GO:1990904">
    <property type="term" value="C:ribonucleoprotein complex"/>
    <property type="evidence" value="ECO:0007669"/>
    <property type="project" value="UniProtKB-KW"/>
</dbReference>
<dbReference type="GO" id="GO:0005840">
    <property type="term" value="C:ribosome"/>
    <property type="evidence" value="ECO:0007669"/>
    <property type="project" value="UniProtKB-KW"/>
</dbReference>
<protein>
    <recommendedName>
        <fullName evidence="4">Large ribosomal subunit protein uL4m</fullName>
    </recommendedName>
</protein>
<evidence type="ECO:0000256" key="1">
    <source>
        <dbReference type="ARBA" id="ARBA00010528"/>
    </source>
</evidence>
<proteinExistence type="inferred from homology"/>
<reference evidence="6" key="1">
    <citation type="journal article" date="2014" name="Genome Announc.">
        <title>De novo whole-genome sequence and genome annotation of Lichtheimia ramosa.</title>
        <authorList>
            <person name="Linde J."/>
            <person name="Schwartze V."/>
            <person name="Binder U."/>
            <person name="Lass-Florl C."/>
            <person name="Voigt K."/>
            <person name="Horn F."/>
        </authorList>
    </citation>
    <scope>NUCLEOTIDE SEQUENCE</scope>
    <source>
        <strain evidence="6">JMRC FSU:6197</strain>
    </source>
</reference>
<dbReference type="InterPro" id="IPR002136">
    <property type="entry name" value="Ribosomal_uL4"/>
</dbReference>
<feature type="region of interest" description="Disordered" evidence="5">
    <location>
        <begin position="97"/>
        <end position="137"/>
    </location>
</feature>
<evidence type="ECO:0000256" key="4">
    <source>
        <dbReference type="ARBA" id="ARBA00040565"/>
    </source>
</evidence>
<feature type="compositionally biased region" description="Polar residues" evidence="5">
    <location>
        <begin position="98"/>
        <end position="111"/>
    </location>
</feature>
<dbReference type="GO" id="GO:0006412">
    <property type="term" value="P:translation"/>
    <property type="evidence" value="ECO:0007669"/>
    <property type="project" value="InterPro"/>
</dbReference>
<dbReference type="AlphaFoldDB" id="A0A077X404"/>
<dbReference type="HAMAP" id="MF_01328_B">
    <property type="entry name" value="Ribosomal_uL4_B"/>
    <property type="match status" value="1"/>
</dbReference>
<evidence type="ECO:0000256" key="2">
    <source>
        <dbReference type="ARBA" id="ARBA00022980"/>
    </source>
</evidence>
<dbReference type="OrthoDB" id="275876at2759"/>
<keyword evidence="3" id="KW-0687">Ribonucleoprotein</keyword>
<dbReference type="Pfam" id="PF00573">
    <property type="entry name" value="Ribosomal_L4"/>
    <property type="match status" value="1"/>
</dbReference>
<name>A0A077X404_9FUNG</name>
<dbReference type="SUPFAM" id="SSF52166">
    <property type="entry name" value="Ribosomal protein L4"/>
    <property type="match status" value="1"/>
</dbReference>
<dbReference type="PANTHER" id="PTHR10746">
    <property type="entry name" value="50S RIBOSOMAL PROTEIN L4"/>
    <property type="match status" value="1"/>
</dbReference>
<dbReference type="PANTHER" id="PTHR10746:SF6">
    <property type="entry name" value="LARGE RIBOSOMAL SUBUNIT PROTEIN UL4M"/>
    <property type="match status" value="1"/>
</dbReference>
<keyword evidence="2" id="KW-0689">Ribosomal protein</keyword>